<sequence>MNVLGWDIGGANLKASNGTTKSVEASFPLWKQPEELTAAIGELAGEFDAADLWVITMTGELADCFASKREGVDRILNAAREASHGIPILVWTTAGEFVPVDEAMDWPLLTAASNWLALATWAGRMVPEGNALVVDTGSTTTDIIPLLNGFPDPQGRTDVDRLQSGELVYTGWKRTPLAAIAAEVTFRGRRTPLAAELFATTWDIHLLTGAVPPSSDGDTANGRPAGIDEAWDRLSRMLCCDRDEMTLDEARVIAGELADRQTAQIARSIDEVVGRMQGPCPTVIVSGSGAFLARWAVSSSVRGAAAEIHSLNAMLGDRHATAACAFALARLAAERIQ</sequence>
<protein>
    <submittedName>
        <fullName evidence="2">Hydantoinase/oxoprolinase</fullName>
    </submittedName>
</protein>
<reference evidence="2 3" key="1">
    <citation type="submission" date="2019-02" db="EMBL/GenBank/DDBJ databases">
        <title>Deep-cultivation of Planctomycetes and their phenomic and genomic characterization uncovers novel biology.</title>
        <authorList>
            <person name="Wiegand S."/>
            <person name="Jogler M."/>
            <person name="Boedeker C."/>
            <person name="Pinto D."/>
            <person name="Vollmers J."/>
            <person name="Rivas-Marin E."/>
            <person name="Kohn T."/>
            <person name="Peeters S.H."/>
            <person name="Heuer A."/>
            <person name="Rast P."/>
            <person name="Oberbeckmann S."/>
            <person name="Bunk B."/>
            <person name="Jeske O."/>
            <person name="Meyerdierks A."/>
            <person name="Storesund J.E."/>
            <person name="Kallscheuer N."/>
            <person name="Luecker S."/>
            <person name="Lage O.M."/>
            <person name="Pohl T."/>
            <person name="Merkel B.J."/>
            <person name="Hornburger P."/>
            <person name="Mueller R.-W."/>
            <person name="Bruemmer F."/>
            <person name="Labrenz M."/>
            <person name="Spormann A.M."/>
            <person name="Op den Camp H."/>
            <person name="Overmann J."/>
            <person name="Amann R."/>
            <person name="Jetten M.S.M."/>
            <person name="Mascher T."/>
            <person name="Medema M.H."/>
            <person name="Devos D.P."/>
            <person name="Kaster A.-K."/>
            <person name="Ovreas L."/>
            <person name="Rohde M."/>
            <person name="Galperin M.Y."/>
            <person name="Jogler C."/>
        </authorList>
    </citation>
    <scope>NUCLEOTIDE SEQUENCE [LARGE SCALE GENOMIC DNA]</scope>
    <source>
        <strain evidence="2 3">Pan44</strain>
    </source>
</reference>
<dbReference type="Gene3D" id="3.30.420.190">
    <property type="entry name" value="conserved archaeal protein q6m145"/>
    <property type="match status" value="1"/>
</dbReference>
<dbReference type="NCBIfam" id="TIGR03123">
    <property type="entry name" value="one_C_unchar_1"/>
    <property type="match status" value="1"/>
</dbReference>
<dbReference type="OrthoDB" id="1792672at2"/>
<gene>
    <name evidence="2" type="ORF">Pan44_38030</name>
</gene>
<dbReference type="EMBL" id="CP036271">
    <property type="protein sequence ID" value="QDT55756.1"/>
    <property type="molecule type" value="Genomic_DNA"/>
</dbReference>
<evidence type="ECO:0000259" key="1">
    <source>
        <dbReference type="Pfam" id="PF01968"/>
    </source>
</evidence>
<dbReference type="InterPro" id="IPR002821">
    <property type="entry name" value="Hydantoinase_A"/>
</dbReference>
<dbReference type="InParanoid" id="A0A517SI02"/>
<dbReference type="KEGG" id="ccos:Pan44_38030"/>
<dbReference type="GO" id="GO:0016787">
    <property type="term" value="F:hydrolase activity"/>
    <property type="evidence" value="ECO:0007669"/>
    <property type="project" value="InterPro"/>
</dbReference>
<evidence type="ECO:0000313" key="3">
    <source>
        <dbReference type="Proteomes" id="UP000315700"/>
    </source>
</evidence>
<accession>A0A517SI02</accession>
<name>A0A517SI02_9PLAN</name>
<dbReference type="Gene3D" id="3.30.420.40">
    <property type="match status" value="1"/>
</dbReference>
<feature type="domain" description="Hydantoinase A/oxoprolinase" evidence="1">
    <location>
        <begin position="55"/>
        <end position="333"/>
    </location>
</feature>
<dbReference type="Pfam" id="PF01968">
    <property type="entry name" value="Hydantoinase_A"/>
    <property type="match status" value="1"/>
</dbReference>
<proteinExistence type="predicted"/>
<keyword evidence="3" id="KW-1185">Reference proteome</keyword>
<organism evidence="2 3">
    <name type="scientific">Caulifigura coniformis</name>
    <dbReference type="NCBI Taxonomy" id="2527983"/>
    <lineage>
        <taxon>Bacteria</taxon>
        <taxon>Pseudomonadati</taxon>
        <taxon>Planctomycetota</taxon>
        <taxon>Planctomycetia</taxon>
        <taxon>Planctomycetales</taxon>
        <taxon>Planctomycetaceae</taxon>
        <taxon>Caulifigura</taxon>
    </lineage>
</organism>
<dbReference type="AlphaFoldDB" id="A0A517SI02"/>
<evidence type="ECO:0000313" key="2">
    <source>
        <dbReference type="EMBL" id="QDT55756.1"/>
    </source>
</evidence>
<dbReference type="InterPro" id="IPR002756">
    <property type="entry name" value="MfnF"/>
</dbReference>
<dbReference type="Proteomes" id="UP000315700">
    <property type="component" value="Chromosome"/>
</dbReference>
<dbReference type="RefSeq" id="WP_145031985.1">
    <property type="nucleotide sequence ID" value="NZ_CP036271.1"/>
</dbReference>